<dbReference type="InterPro" id="IPR005828">
    <property type="entry name" value="MFS_sugar_transport-like"/>
</dbReference>
<keyword evidence="4 6" id="KW-1133">Transmembrane helix</keyword>
<evidence type="ECO:0000313" key="9">
    <source>
        <dbReference type="Proteomes" id="UP000002007"/>
    </source>
</evidence>
<feature type="transmembrane region" description="Helical" evidence="6">
    <location>
        <begin position="155"/>
        <end position="179"/>
    </location>
</feature>
<feature type="transmembrane region" description="Helical" evidence="6">
    <location>
        <begin position="191"/>
        <end position="212"/>
    </location>
</feature>
<dbReference type="Gene3D" id="1.20.1250.20">
    <property type="entry name" value="MFS general substrate transporter like domains"/>
    <property type="match status" value="1"/>
</dbReference>
<feature type="domain" description="Major facilitator superfamily (MFS) profile" evidence="7">
    <location>
        <begin position="1"/>
        <end position="332"/>
    </location>
</feature>
<dbReference type="InterPro" id="IPR050360">
    <property type="entry name" value="MFS_Sugar_Transporters"/>
</dbReference>
<evidence type="ECO:0000256" key="6">
    <source>
        <dbReference type="SAM" id="Phobius"/>
    </source>
</evidence>
<feature type="transmembrane region" description="Helical" evidence="6">
    <location>
        <begin position="34"/>
        <end position="55"/>
    </location>
</feature>
<evidence type="ECO:0000256" key="1">
    <source>
        <dbReference type="ARBA" id="ARBA00004651"/>
    </source>
</evidence>
<evidence type="ECO:0000256" key="3">
    <source>
        <dbReference type="ARBA" id="ARBA00022692"/>
    </source>
</evidence>
<evidence type="ECO:0000259" key="7">
    <source>
        <dbReference type="PROSITE" id="PS50850"/>
    </source>
</evidence>
<gene>
    <name evidence="8" type="ordered locus">RSal33209_0453</name>
</gene>
<dbReference type="PROSITE" id="PS50850">
    <property type="entry name" value="MFS"/>
    <property type="match status" value="1"/>
</dbReference>
<dbReference type="SUPFAM" id="SSF103473">
    <property type="entry name" value="MFS general substrate transporter"/>
    <property type="match status" value="1"/>
</dbReference>
<comment type="similarity">
    <text evidence="2">Belongs to the major facilitator superfamily. Sugar transporter (TC 2.A.1.1) family.</text>
</comment>
<feature type="transmembrane region" description="Helical" evidence="6">
    <location>
        <begin position="219"/>
        <end position="237"/>
    </location>
</feature>
<dbReference type="Pfam" id="PF00083">
    <property type="entry name" value="Sugar_tr"/>
    <property type="match status" value="1"/>
</dbReference>
<keyword evidence="9" id="KW-1185">Reference proteome</keyword>
<dbReference type="GO" id="GO:0005886">
    <property type="term" value="C:plasma membrane"/>
    <property type="evidence" value="ECO:0007669"/>
    <property type="project" value="UniProtKB-SubCell"/>
</dbReference>
<evidence type="ECO:0000256" key="4">
    <source>
        <dbReference type="ARBA" id="ARBA00022989"/>
    </source>
</evidence>
<sequence>MVVIRAIAGIGLGAPYPVADSYLQEILPKLHRGWLASWAYTISFLAVPFVGFLALGLTSPQNLGDNGWRWLLVLGGLGGLLALFVKGSLIESPRWLAAMGRWDEAKIALTAFAEGAEVRVDPIRIDHRVVSSAAKKGSLSARWQQLRKPMYAKRLAMLSTFHLFQTFGYYGFSVLSTLVLLSHGETTQNSLLFTALALLGYPTGSLISTPLIQAFSRRVLLIGSMAAMALSGLGFALGPSSTLIIAFGFLIVLANNVFSNVYHIYQAEIFPTEARVTAVGWGYSVSRLSTAALPFVLLPVLDNWGPPAAFSIVAAALLIACSSIVLFGPKTANRSLAEINPS</sequence>
<keyword evidence="3 6" id="KW-0812">Transmembrane</keyword>
<dbReference type="EMBL" id="CP000910">
    <property type="protein sequence ID" value="ABY22203.1"/>
    <property type="molecule type" value="Genomic_DNA"/>
</dbReference>
<dbReference type="HOGENOM" id="CLU_001265_46_6_11"/>
<feature type="transmembrane region" description="Helical" evidence="6">
    <location>
        <begin position="67"/>
        <end position="85"/>
    </location>
</feature>
<dbReference type="PANTHER" id="PTHR48022">
    <property type="entry name" value="PLASTIDIC GLUCOSE TRANSPORTER 4"/>
    <property type="match status" value="1"/>
</dbReference>
<feature type="transmembrane region" description="Helical" evidence="6">
    <location>
        <begin position="307"/>
        <end position="327"/>
    </location>
</feature>
<dbReference type="GO" id="GO:0005351">
    <property type="term" value="F:carbohydrate:proton symporter activity"/>
    <property type="evidence" value="ECO:0007669"/>
    <property type="project" value="TreeGrafter"/>
</dbReference>
<dbReference type="STRING" id="288705.RSal33209_0453"/>
<keyword evidence="5 6" id="KW-0472">Membrane</keyword>
<dbReference type="eggNOG" id="COG2814">
    <property type="taxonomic scope" value="Bacteria"/>
</dbReference>
<comment type="subcellular location">
    <subcellularLocation>
        <location evidence="1">Cell membrane</location>
        <topology evidence="1">Multi-pass membrane protein</topology>
    </subcellularLocation>
</comment>
<dbReference type="RefSeq" id="WP_012243907.1">
    <property type="nucleotide sequence ID" value="NC_010168.1"/>
</dbReference>
<dbReference type="KEGG" id="rsa:RSal33209_0453"/>
<accession>A9WM71</accession>
<evidence type="ECO:0000256" key="5">
    <source>
        <dbReference type="ARBA" id="ARBA00023136"/>
    </source>
</evidence>
<evidence type="ECO:0000313" key="8">
    <source>
        <dbReference type="EMBL" id="ABY22203.1"/>
    </source>
</evidence>
<dbReference type="InterPro" id="IPR005829">
    <property type="entry name" value="Sugar_transporter_CS"/>
</dbReference>
<protein>
    <submittedName>
        <fullName evidence="8">MFS superfamily transporter</fullName>
    </submittedName>
</protein>
<proteinExistence type="inferred from homology"/>
<organism evidence="8 9">
    <name type="scientific">Renibacterium salmoninarum (strain ATCC 33209 / DSM 20767 / JCM 11484 / NBRC 15589 / NCIMB 2235)</name>
    <dbReference type="NCBI Taxonomy" id="288705"/>
    <lineage>
        <taxon>Bacteria</taxon>
        <taxon>Bacillati</taxon>
        <taxon>Actinomycetota</taxon>
        <taxon>Actinomycetes</taxon>
        <taxon>Micrococcales</taxon>
        <taxon>Micrococcaceae</taxon>
        <taxon>Renibacterium</taxon>
    </lineage>
</organism>
<reference evidence="9" key="1">
    <citation type="journal article" date="2008" name="J. Bacteriol.">
        <title>Genome sequence of the fish pathogen Renibacterium salmoninarum suggests reductive evolution away from an environmental Arthrobacter ancestor.</title>
        <authorList>
            <person name="Wiens G.D."/>
            <person name="Rockey D.D."/>
            <person name="Wu Z."/>
            <person name="Chang J."/>
            <person name="Levy R."/>
            <person name="Crane S."/>
            <person name="Chen D.S."/>
            <person name="Capri G.R."/>
            <person name="Burnett J.R."/>
            <person name="Sudheesh P.S."/>
            <person name="Schipma M.J."/>
            <person name="Burd H."/>
            <person name="Bhattacharyya A."/>
            <person name="Rhodes L.D."/>
            <person name="Kaul R."/>
            <person name="Strom M.S."/>
        </authorList>
    </citation>
    <scope>NUCLEOTIDE SEQUENCE [LARGE SCALE GENOMIC DNA]</scope>
    <source>
        <strain evidence="9">ATCC 33209 / DSM 20767 / JCM 11484 / NBRC 15589 / NCIMB 2235</strain>
    </source>
</reference>
<dbReference type="PANTHER" id="PTHR48022:SF2">
    <property type="entry name" value="PLASTIDIC GLUCOSE TRANSPORTER 4"/>
    <property type="match status" value="1"/>
</dbReference>
<dbReference type="Proteomes" id="UP000002007">
    <property type="component" value="Chromosome"/>
</dbReference>
<name>A9WM71_RENSM</name>
<dbReference type="AlphaFoldDB" id="A9WM71"/>
<dbReference type="InterPro" id="IPR036259">
    <property type="entry name" value="MFS_trans_sf"/>
</dbReference>
<evidence type="ECO:0000256" key="2">
    <source>
        <dbReference type="ARBA" id="ARBA00010992"/>
    </source>
</evidence>
<dbReference type="InterPro" id="IPR020846">
    <property type="entry name" value="MFS_dom"/>
</dbReference>
<feature type="transmembrane region" description="Helical" evidence="6">
    <location>
        <begin position="277"/>
        <end position="301"/>
    </location>
</feature>
<dbReference type="PROSITE" id="PS00217">
    <property type="entry name" value="SUGAR_TRANSPORT_2"/>
    <property type="match status" value="1"/>
</dbReference>
<feature type="transmembrane region" description="Helical" evidence="6">
    <location>
        <begin position="243"/>
        <end position="265"/>
    </location>
</feature>